<comment type="caution">
    <text evidence="1">The sequence shown here is derived from an EMBL/GenBank/DDBJ whole genome shotgun (WGS) entry which is preliminary data.</text>
</comment>
<name>A0A419VU32_9BACL</name>
<organism evidence="1 2">
    <name type="scientific">Sinobaca qinghaiensis</name>
    <dbReference type="NCBI Taxonomy" id="342944"/>
    <lineage>
        <taxon>Bacteria</taxon>
        <taxon>Bacillati</taxon>
        <taxon>Bacillota</taxon>
        <taxon>Bacilli</taxon>
        <taxon>Bacillales</taxon>
        <taxon>Sporolactobacillaceae</taxon>
        <taxon>Sinobaca</taxon>
    </lineage>
</organism>
<sequence length="190" mass="22600">MSYFEEFLKKERDNLRSYKVWYHGTNLSSVNKIKEDGIIFNYSSQIFSDFGKGFYLTYDKKQAEIWANKKAEIDTFNENEEDSISAVLEVELDLSEENILIVNDFDEEWARIILKNRSKYYKDFDFEVDDNFPLIFGRMADKVVGRAVRTYEKKRDIEAFLKLSVREEFKTQNQLVVKSQEICDKIKIIT</sequence>
<dbReference type="AlphaFoldDB" id="A0A419VU32"/>
<reference evidence="1 2" key="1">
    <citation type="submission" date="2018-09" db="EMBL/GenBank/DDBJ databases">
        <title>Genomic Encyclopedia of Archaeal and Bacterial Type Strains, Phase II (KMG-II): from individual species to whole genera.</title>
        <authorList>
            <person name="Goeker M."/>
        </authorList>
    </citation>
    <scope>NUCLEOTIDE SEQUENCE [LARGE SCALE GENOMIC DNA]</scope>
    <source>
        <strain evidence="1 2">DSM 17008</strain>
    </source>
</reference>
<protein>
    <submittedName>
        <fullName evidence="1">Uncharacterized protein DUF3990</fullName>
    </submittedName>
</protein>
<evidence type="ECO:0000313" key="1">
    <source>
        <dbReference type="EMBL" id="RKD84124.1"/>
    </source>
</evidence>
<dbReference type="OrthoDB" id="9813772at2"/>
<proteinExistence type="predicted"/>
<accession>A0A419VU32</accession>
<dbReference type="RefSeq" id="WP_120191283.1">
    <property type="nucleotide sequence ID" value="NZ_RAPK01000002.1"/>
</dbReference>
<keyword evidence="2" id="KW-1185">Reference proteome</keyword>
<dbReference type="Pfam" id="PF13151">
    <property type="entry name" value="DUF3990"/>
    <property type="match status" value="1"/>
</dbReference>
<dbReference type="EMBL" id="RAPK01000002">
    <property type="protein sequence ID" value="RKD84124.1"/>
    <property type="molecule type" value="Genomic_DNA"/>
</dbReference>
<dbReference type="SUPFAM" id="SSF56399">
    <property type="entry name" value="ADP-ribosylation"/>
    <property type="match status" value="1"/>
</dbReference>
<gene>
    <name evidence="1" type="ORF">ATL39_0057</name>
</gene>
<evidence type="ECO:0000313" key="2">
    <source>
        <dbReference type="Proteomes" id="UP000285120"/>
    </source>
</evidence>
<dbReference type="Proteomes" id="UP000285120">
    <property type="component" value="Unassembled WGS sequence"/>
</dbReference>
<dbReference type="InterPro" id="IPR025051">
    <property type="entry name" value="DUF3990"/>
</dbReference>
<dbReference type="Gene3D" id="3.90.175.10">
    <property type="entry name" value="Diphtheria Toxin, domain 1"/>
    <property type="match status" value="1"/>
</dbReference>